<feature type="compositionally biased region" description="Polar residues" evidence="1">
    <location>
        <begin position="1287"/>
        <end position="1301"/>
    </location>
</feature>
<feature type="region of interest" description="Disordered" evidence="1">
    <location>
        <begin position="402"/>
        <end position="432"/>
    </location>
</feature>
<feature type="compositionally biased region" description="Polar residues" evidence="1">
    <location>
        <begin position="469"/>
        <end position="478"/>
    </location>
</feature>
<sequence length="1479" mass="159763">MAVSQRQPDISPVSVTLEGKITKDKLVTDQAKAAESVTKGTTVIQEESSSKDLDAEQLYTVIDMMATISQAPVTSVRKQETTSEPALAQTASPEGQDVAIIIEGSAYGETHEITEALVPGVEMTGHERAATPGETSIGTTEPELSSKLDAVTEPEIKTTQVTSVAQSKEREVAESVVSQGKPENETEDHSVVSWKLMLPSHTGSTAPPVEKTTAVEKVETLTPYNLEGSGILEEPTGTEQVIFSAIVTDKTTVLSDVTASAVDKIQPTSPSKPFVTKKHPPFTVGEPGEKTSDDMVIIGESISPIKTTTDEDLTGKTVESEIDREYFTSSSATAVARPTRPPKVEAATEALGPQEVSTSSSDAESGEESKPDITLIVIAVTDNEIDSLHGIMDIFGHQIHPSEIEEPPIDSDTQSSEDEPCTATPDEESSEYVLPGPFFEGLFISVEEEEGDCENATDVMTPPALQFINGKQQVTSSPKDPKAEEARSDQIESVAHSKNVTFSKVNETSTFLILENEASDTMKLSESTEITGATAVTKNPSAHVTMLEPIFSGESEVFTTDKSLEKTSTVYGQSLPKTVENFAQHGTEFQQSSTKDTEILSWSTSESSGDATTYPESPRTIFMETMKMTIKENAEKHSTTTSVPSELSDSKAVTLGTEAVMLENEATVLQHDYKSTVKPDIFSPLENLMETTTTANHIVKTLASFDSFIIPEGSGDVQEEAITNSSAIVIETVATESFPSREIAGKWLSTKTSPSVTGTTDPLPMRTSSTFEQSSVEVATISSVTRSITEGVANSTETEMKMKDDEKDAAMGAISSVKEHSTTIQTGRLLFSNELESSSDEVRIEGQESTTLSKAIPVKDTTWPETKEVTTAASFFTEIRLFLDKGSGEESTGSKRTTDTDIILGGSTSKVVSTDSTFIDPGSGEMDIVIESGTITSFPMRSVTGSTETQTKKEREVLSKAHTITVVPTKSISSTELDSVTKETETGGQESKNITDKPIQQKHEAEATDLPSRQKTSPGSRIETTSQMATEENTQYLESSGVASSTDPMVKITPSDIIVTHGVSYIKPVTESTESGGRKVSFPTILLDKIPLLETGSGEESKDDSSAIVPEPHDPTKKVISADFELFDPGSGDMDPVAILYFMETKVSPQLVTGTPETKTLTIEDKRKITSTASVDYSFTLESAKLVTSTEHPVTTMRTGIPRKVSTEEKMVKQPPVKLETRTFATKLPLEEISSEEETFEKSSEYPVYTTQDSLIKTLASGAEATDILNIPTFSPYLLERKFEVSSGTETVRNTPPTSESVKAESKVSPSALTLTEEEEKFVQNVSPKEDIHRSFLVPKSDKPVSTEISNDSLFSGQGSGDELLTVPSTVPLGFVTVKQITNTLKPEHFHSEAEQISLSTERTREFDKETIESSDDSSEEIILPGSVTEAVSKKTETTNKIVSSRSSLIEKVSRVAVIEVSTLKPIITEDSWKQESVY</sequence>
<protein>
    <recommendedName>
        <fullName evidence="4">CSPG2 protein</fullName>
    </recommendedName>
</protein>
<evidence type="ECO:0000256" key="1">
    <source>
        <dbReference type="SAM" id="MobiDB-lite"/>
    </source>
</evidence>
<feature type="region of interest" description="Disordered" evidence="1">
    <location>
        <begin position="75"/>
        <end position="94"/>
    </location>
</feature>
<dbReference type="GeneTree" id="ENSGT00940000156102"/>
<accession>A0A8D0L3L3</accession>
<evidence type="ECO:0008006" key="4">
    <source>
        <dbReference type="Google" id="ProtNLM"/>
    </source>
</evidence>
<feature type="region of interest" description="Disordered" evidence="1">
    <location>
        <begin position="468"/>
        <end position="488"/>
    </location>
</feature>
<dbReference type="Ensembl" id="ENSSPUT00000006608.1">
    <property type="protein sequence ID" value="ENSSPUP00000006206.1"/>
    <property type="gene ID" value="ENSSPUG00000004789.1"/>
</dbReference>
<evidence type="ECO:0000313" key="2">
    <source>
        <dbReference type="Ensembl" id="ENSSPUP00000006206.1"/>
    </source>
</evidence>
<feature type="compositionally biased region" description="Basic and acidic residues" evidence="1">
    <location>
        <begin position="479"/>
        <end position="488"/>
    </location>
</feature>
<proteinExistence type="predicted"/>
<keyword evidence="3" id="KW-1185">Reference proteome</keyword>
<reference evidence="2" key="1">
    <citation type="submission" date="2025-08" db="UniProtKB">
        <authorList>
            <consortium name="Ensembl"/>
        </authorList>
    </citation>
    <scope>IDENTIFICATION</scope>
</reference>
<name>A0A8D0L3L3_SPHPU</name>
<evidence type="ECO:0000313" key="3">
    <source>
        <dbReference type="Proteomes" id="UP000694392"/>
    </source>
</evidence>
<feature type="region of interest" description="Disordered" evidence="1">
    <location>
        <begin position="1287"/>
        <end position="1311"/>
    </location>
</feature>
<dbReference type="Proteomes" id="UP000694392">
    <property type="component" value="Unplaced"/>
</dbReference>
<feature type="region of interest" description="Disordered" evidence="1">
    <location>
        <begin position="751"/>
        <end position="771"/>
    </location>
</feature>
<feature type="compositionally biased region" description="Basic and acidic residues" evidence="1">
    <location>
        <begin position="993"/>
        <end position="1006"/>
    </location>
</feature>
<organism evidence="2 3">
    <name type="scientific">Sphenodon punctatus</name>
    <name type="common">Tuatara</name>
    <name type="synonym">Hatteria punctata</name>
    <dbReference type="NCBI Taxonomy" id="8508"/>
    <lineage>
        <taxon>Eukaryota</taxon>
        <taxon>Metazoa</taxon>
        <taxon>Chordata</taxon>
        <taxon>Craniata</taxon>
        <taxon>Vertebrata</taxon>
        <taxon>Euteleostomi</taxon>
        <taxon>Lepidosauria</taxon>
        <taxon>Sphenodontia</taxon>
        <taxon>Sphenodontidae</taxon>
        <taxon>Sphenodon</taxon>
    </lineage>
</organism>
<reference evidence="2" key="2">
    <citation type="submission" date="2025-09" db="UniProtKB">
        <authorList>
            <consortium name="Ensembl"/>
        </authorList>
    </citation>
    <scope>IDENTIFICATION</scope>
</reference>
<feature type="compositionally biased region" description="Basic and acidic residues" evidence="1">
    <location>
        <begin position="1099"/>
        <end position="1114"/>
    </location>
</feature>
<feature type="compositionally biased region" description="Acidic residues" evidence="1">
    <location>
        <begin position="404"/>
        <end position="430"/>
    </location>
</feature>
<feature type="compositionally biased region" description="Polar residues" evidence="1">
    <location>
        <begin position="1011"/>
        <end position="1047"/>
    </location>
</feature>
<feature type="region of interest" description="Disordered" evidence="1">
    <location>
        <begin position="1093"/>
        <end position="1114"/>
    </location>
</feature>
<feature type="region of interest" description="Disordered" evidence="1">
    <location>
        <begin position="270"/>
        <end position="291"/>
    </location>
</feature>
<feature type="region of interest" description="Disordered" evidence="1">
    <location>
        <begin position="975"/>
        <end position="1048"/>
    </location>
</feature>
<feature type="region of interest" description="Disordered" evidence="1">
    <location>
        <begin position="329"/>
        <end position="369"/>
    </location>
</feature>